<dbReference type="AlphaFoldDB" id="A0A8J3F9J0"/>
<evidence type="ECO:0000313" key="12">
    <source>
        <dbReference type="EMBL" id="GGJ97224.1"/>
    </source>
</evidence>
<dbReference type="GO" id="GO:0005886">
    <property type="term" value="C:plasma membrane"/>
    <property type="evidence" value="ECO:0007669"/>
    <property type="project" value="UniProtKB-SubCell"/>
</dbReference>
<sequence length="301" mass="33620">MDWAVEQWTQWDAWYQKLFRSFYAVVANPDLWLHILTVGIKIVAILVGTHLAVRLARTVIERLVEQRDKGRIALNERRVRTMTSLATNIVTYTLYFLALLLVLGQLGFNLAPILAGAGVVGLAVGLGAQNLVRDVITGFFIIFEDQFAVGDVIQVGQYKGTVIEIGLRVTKIRSWTGEVHIIPNGRITEVTNFSVANALAVVDVGVAYDTDVDKAMRVLREEILEEVQRELPDLVAKPEVLGVEQFRASGMVLRVVAECKPNTQFAVARTLRQRIKEGFDRHGIEIPYPQMVMVQPTSPQA</sequence>
<dbReference type="InterPro" id="IPR006685">
    <property type="entry name" value="MscS_channel_2nd"/>
</dbReference>
<dbReference type="SUPFAM" id="SSF50182">
    <property type="entry name" value="Sm-like ribonucleoproteins"/>
    <property type="match status" value="1"/>
</dbReference>
<dbReference type="Gene3D" id="3.30.70.100">
    <property type="match status" value="1"/>
</dbReference>
<dbReference type="Gene3D" id="2.30.30.60">
    <property type="match status" value="1"/>
</dbReference>
<dbReference type="InterPro" id="IPR023408">
    <property type="entry name" value="MscS_beta-dom_sf"/>
</dbReference>
<keyword evidence="13" id="KW-1185">Reference proteome</keyword>
<dbReference type="InterPro" id="IPR011014">
    <property type="entry name" value="MscS_channel_TM-2"/>
</dbReference>
<evidence type="ECO:0000259" key="11">
    <source>
        <dbReference type="Pfam" id="PF21088"/>
    </source>
</evidence>
<evidence type="ECO:0000256" key="7">
    <source>
        <dbReference type="ARBA" id="ARBA00059688"/>
    </source>
</evidence>
<dbReference type="PANTHER" id="PTHR30460">
    <property type="entry name" value="MODERATE CONDUCTANCE MECHANOSENSITIVE CHANNEL YBIO"/>
    <property type="match status" value="1"/>
</dbReference>
<protein>
    <submittedName>
        <fullName evidence="12">Mechanosensitive ion channel protein MscS</fullName>
    </submittedName>
</protein>
<keyword evidence="6 8" id="KW-0472">Membrane</keyword>
<gene>
    <name evidence="12" type="ORF">GCM10007043_08860</name>
</gene>
<evidence type="ECO:0000256" key="4">
    <source>
        <dbReference type="ARBA" id="ARBA00022692"/>
    </source>
</evidence>
<accession>A0A8J3F9J0</accession>
<evidence type="ECO:0000256" key="8">
    <source>
        <dbReference type="SAM" id="Phobius"/>
    </source>
</evidence>
<dbReference type="SUPFAM" id="SSF82689">
    <property type="entry name" value="Mechanosensitive channel protein MscS (YggB), C-terminal domain"/>
    <property type="match status" value="1"/>
</dbReference>
<keyword evidence="4 8" id="KW-0812">Transmembrane</keyword>
<name>A0A8J3F9J0_9BACI</name>
<dbReference type="PANTHER" id="PTHR30460:SF0">
    <property type="entry name" value="MODERATE CONDUCTANCE MECHANOSENSITIVE CHANNEL YBIO"/>
    <property type="match status" value="1"/>
</dbReference>
<dbReference type="Pfam" id="PF00924">
    <property type="entry name" value="MS_channel_2nd"/>
    <property type="match status" value="1"/>
</dbReference>
<evidence type="ECO:0000256" key="5">
    <source>
        <dbReference type="ARBA" id="ARBA00022989"/>
    </source>
</evidence>
<dbReference type="SUPFAM" id="SSF82861">
    <property type="entry name" value="Mechanosensitive channel protein MscS (YggB), transmembrane region"/>
    <property type="match status" value="1"/>
</dbReference>
<dbReference type="InterPro" id="IPR010920">
    <property type="entry name" value="LSM_dom_sf"/>
</dbReference>
<keyword evidence="5 8" id="KW-1133">Transmembrane helix</keyword>
<dbReference type="FunFam" id="2.30.30.60:FF:000001">
    <property type="entry name" value="MscS Mechanosensitive ion channel"/>
    <property type="match status" value="1"/>
</dbReference>
<evidence type="ECO:0000256" key="3">
    <source>
        <dbReference type="ARBA" id="ARBA00022475"/>
    </source>
</evidence>
<feature type="domain" description="Mechanosensitive ion channel MscS C-terminal" evidence="10">
    <location>
        <begin position="201"/>
        <end position="286"/>
    </location>
</feature>
<comment type="caution">
    <text evidence="12">The sequence shown here is derived from an EMBL/GenBank/DDBJ whole genome shotgun (WGS) entry which is preliminary data.</text>
</comment>
<feature type="domain" description="Mechanosensitive ion channel MscS" evidence="9">
    <location>
        <begin position="130"/>
        <end position="194"/>
    </location>
</feature>
<dbReference type="GO" id="GO:0008381">
    <property type="term" value="F:mechanosensitive monoatomic ion channel activity"/>
    <property type="evidence" value="ECO:0007669"/>
    <property type="project" value="InterPro"/>
</dbReference>
<evidence type="ECO:0000259" key="9">
    <source>
        <dbReference type="Pfam" id="PF00924"/>
    </source>
</evidence>
<dbReference type="InterPro" id="IPR049278">
    <property type="entry name" value="MS_channel_C"/>
</dbReference>
<dbReference type="InterPro" id="IPR011066">
    <property type="entry name" value="MscS_channel_C_sf"/>
</dbReference>
<dbReference type="Gene3D" id="1.10.287.1260">
    <property type="match status" value="1"/>
</dbReference>
<dbReference type="InterPro" id="IPR049142">
    <property type="entry name" value="MS_channel_1st"/>
</dbReference>
<evidence type="ECO:0000256" key="1">
    <source>
        <dbReference type="ARBA" id="ARBA00004651"/>
    </source>
</evidence>
<reference evidence="12" key="2">
    <citation type="submission" date="2020-09" db="EMBL/GenBank/DDBJ databases">
        <authorList>
            <person name="Sun Q."/>
            <person name="Ohkuma M."/>
        </authorList>
    </citation>
    <scope>NUCLEOTIDE SEQUENCE</scope>
    <source>
        <strain evidence="12">JCM 14719</strain>
    </source>
</reference>
<feature type="transmembrane region" description="Helical" evidence="8">
    <location>
        <begin position="85"/>
        <end position="104"/>
    </location>
</feature>
<dbReference type="Pfam" id="PF21082">
    <property type="entry name" value="MS_channel_3rd"/>
    <property type="match status" value="1"/>
</dbReference>
<comment type="subcellular location">
    <subcellularLocation>
        <location evidence="1">Cell membrane</location>
        <topology evidence="1">Multi-pass membrane protein</topology>
    </subcellularLocation>
</comment>
<dbReference type="RefSeq" id="WP_188816900.1">
    <property type="nucleotide sequence ID" value="NZ_BMOF01000012.1"/>
</dbReference>
<dbReference type="FunFam" id="1.10.287.1260:FF:000005">
    <property type="entry name" value="Mechanosensitive ion channel family protein"/>
    <property type="match status" value="1"/>
</dbReference>
<keyword evidence="3" id="KW-1003">Cell membrane</keyword>
<dbReference type="EMBL" id="BMOF01000012">
    <property type="protein sequence ID" value="GGJ97224.1"/>
    <property type="molecule type" value="Genomic_DNA"/>
</dbReference>
<feature type="transmembrane region" description="Helical" evidence="8">
    <location>
        <begin position="31"/>
        <end position="53"/>
    </location>
</feature>
<proteinExistence type="inferred from homology"/>
<comment type="function">
    <text evidence="7">May play a role in resistance to osmotic downshock.</text>
</comment>
<evidence type="ECO:0000256" key="2">
    <source>
        <dbReference type="ARBA" id="ARBA00008017"/>
    </source>
</evidence>
<organism evidence="12 13">
    <name type="scientific">Calditerricola satsumensis</name>
    <dbReference type="NCBI Taxonomy" id="373054"/>
    <lineage>
        <taxon>Bacteria</taxon>
        <taxon>Bacillati</taxon>
        <taxon>Bacillota</taxon>
        <taxon>Bacilli</taxon>
        <taxon>Bacillales</taxon>
        <taxon>Bacillaceae</taxon>
        <taxon>Calditerricola</taxon>
    </lineage>
</organism>
<comment type="similarity">
    <text evidence="2">Belongs to the MscS (TC 1.A.23) family.</text>
</comment>
<feature type="domain" description="Mechanosensitive ion channel transmembrane helices 2/3" evidence="11">
    <location>
        <begin position="88"/>
        <end position="129"/>
    </location>
</feature>
<feature type="transmembrane region" description="Helical" evidence="8">
    <location>
        <begin position="110"/>
        <end position="132"/>
    </location>
</feature>
<evidence type="ECO:0000313" key="13">
    <source>
        <dbReference type="Proteomes" id="UP000637720"/>
    </source>
</evidence>
<dbReference type="InterPro" id="IPR045276">
    <property type="entry name" value="YbiO_bact"/>
</dbReference>
<reference evidence="12" key="1">
    <citation type="journal article" date="2014" name="Int. J. Syst. Evol. Microbiol.">
        <title>Complete genome sequence of Corynebacterium casei LMG S-19264T (=DSM 44701T), isolated from a smear-ripened cheese.</title>
        <authorList>
            <consortium name="US DOE Joint Genome Institute (JGI-PGF)"/>
            <person name="Walter F."/>
            <person name="Albersmeier A."/>
            <person name="Kalinowski J."/>
            <person name="Ruckert C."/>
        </authorList>
    </citation>
    <scope>NUCLEOTIDE SEQUENCE</scope>
    <source>
        <strain evidence="12">JCM 14719</strain>
    </source>
</reference>
<dbReference type="Pfam" id="PF21088">
    <property type="entry name" value="MS_channel_1st"/>
    <property type="match status" value="1"/>
</dbReference>
<dbReference type="Proteomes" id="UP000637720">
    <property type="component" value="Unassembled WGS sequence"/>
</dbReference>
<evidence type="ECO:0000256" key="6">
    <source>
        <dbReference type="ARBA" id="ARBA00023136"/>
    </source>
</evidence>
<evidence type="ECO:0000259" key="10">
    <source>
        <dbReference type="Pfam" id="PF21082"/>
    </source>
</evidence>